<name>A0A3A9KFM3_9BACI</name>
<dbReference type="InterPro" id="IPR003043">
    <property type="entry name" value="Uropor_MeTrfase_CS"/>
</dbReference>
<organism evidence="10 11">
    <name type="scientific">Salipaludibacillus neizhouensis</name>
    <dbReference type="NCBI Taxonomy" id="885475"/>
    <lineage>
        <taxon>Bacteria</taxon>
        <taxon>Bacillati</taxon>
        <taxon>Bacillota</taxon>
        <taxon>Bacilli</taxon>
        <taxon>Bacillales</taxon>
        <taxon>Bacillaceae</taxon>
    </lineage>
</organism>
<dbReference type="GO" id="GO:0019354">
    <property type="term" value="P:siroheme biosynthetic process"/>
    <property type="evidence" value="ECO:0007669"/>
    <property type="project" value="InterPro"/>
</dbReference>
<keyword evidence="5 10" id="KW-0808">Transferase</keyword>
<sequence length="253" mass="27713">MVGAGPGDPKLLTLRGAELLQEADVIVYDRLVNKEILKHGKTGVELILCGKSPTGPSTKQEEINEILVFHGLQGKKVVRLKGGDPAIFGRVSEEAIACRENGIHFEIVPGITSGIAAPAYAGIPLTHRELSTSFAIVTGHQRKNGKTDEINWKSLATSVDTLVFYMGVSQIKVIQDNLLFHGLSPTTPVALVRWGTYPTQETLTGELLTIAEKVNKRKFKSPAIIIVGEVVRLREKLAWFEEKLDHSSHFNES</sequence>
<dbReference type="EC" id="2.1.1.107" evidence="2"/>
<keyword evidence="4 10" id="KW-0489">Methyltransferase</keyword>
<dbReference type="FunFam" id="3.30.950.10:FF:000001">
    <property type="entry name" value="Siroheme synthase"/>
    <property type="match status" value="1"/>
</dbReference>
<dbReference type="NCBIfam" id="NF004790">
    <property type="entry name" value="PRK06136.1"/>
    <property type="match status" value="1"/>
</dbReference>
<accession>A0A3A9KFM3</accession>
<comment type="similarity">
    <text evidence="1">Belongs to the precorrin methyltransferase family.</text>
</comment>
<dbReference type="CDD" id="cd11642">
    <property type="entry name" value="SUMT"/>
    <property type="match status" value="1"/>
</dbReference>
<dbReference type="InterPro" id="IPR014777">
    <property type="entry name" value="4pyrrole_Mease_sub1"/>
</dbReference>
<protein>
    <recommendedName>
        <fullName evidence="3">Uroporphyrinogen-III C-methyltransferase</fullName>
        <ecNumber evidence="2">2.1.1.107</ecNumber>
    </recommendedName>
    <alternativeName>
        <fullName evidence="8">Uroporphyrinogen III methylase</fullName>
    </alternativeName>
</protein>
<dbReference type="InterPro" id="IPR014776">
    <property type="entry name" value="4pyrrole_Mease_sub2"/>
</dbReference>
<dbReference type="InterPro" id="IPR000878">
    <property type="entry name" value="4pyrrol_Mease"/>
</dbReference>
<keyword evidence="7" id="KW-0627">Porphyrin biosynthesis</keyword>
<dbReference type="InterPro" id="IPR006366">
    <property type="entry name" value="CobA/CysG_C"/>
</dbReference>
<dbReference type="Gene3D" id="3.30.950.10">
    <property type="entry name" value="Methyltransferase, Cobalt-precorrin-4 Transmethylase, Domain 2"/>
    <property type="match status" value="1"/>
</dbReference>
<evidence type="ECO:0000256" key="2">
    <source>
        <dbReference type="ARBA" id="ARBA00012162"/>
    </source>
</evidence>
<evidence type="ECO:0000313" key="11">
    <source>
        <dbReference type="Proteomes" id="UP000281498"/>
    </source>
</evidence>
<dbReference type="Pfam" id="PF00590">
    <property type="entry name" value="TP_methylase"/>
    <property type="match status" value="1"/>
</dbReference>
<comment type="caution">
    <text evidence="10">The sequence shown here is derived from an EMBL/GenBank/DDBJ whole genome shotgun (WGS) entry which is preliminary data.</text>
</comment>
<dbReference type="PANTHER" id="PTHR45790:SF3">
    <property type="entry name" value="S-ADENOSYL-L-METHIONINE-DEPENDENT UROPORPHYRINOGEN III METHYLTRANSFERASE, CHLOROPLASTIC"/>
    <property type="match status" value="1"/>
</dbReference>
<dbReference type="EMBL" id="PDOE01000001">
    <property type="protein sequence ID" value="RKL69372.1"/>
    <property type="molecule type" value="Genomic_DNA"/>
</dbReference>
<dbReference type="GO" id="GO:0004851">
    <property type="term" value="F:uroporphyrin-III C-methyltransferase activity"/>
    <property type="evidence" value="ECO:0007669"/>
    <property type="project" value="UniProtKB-EC"/>
</dbReference>
<dbReference type="OrthoDB" id="9815856at2"/>
<dbReference type="InterPro" id="IPR050161">
    <property type="entry name" value="Siro_Cobalamin_biosynth"/>
</dbReference>
<evidence type="ECO:0000256" key="7">
    <source>
        <dbReference type="ARBA" id="ARBA00023244"/>
    </source>
</evidence>
<dbReference type="SUPFAM" id="SSF53790">
    <property type="entry name" value="Tetrapyrrole methylase"/>
    <property type="match status" value="1"/>
</dbReference>
<evidence type="ECO:0000256" key="5">
    <source>
        <dbReference type="ARBA" id="ARBA00022679"/>
    </source>
</evidence>
<evidence type="ECO:0000256" key="6">
    <source>
        <dbReference type="ARBA" id="ARBA00022691"/>
    </source>
</evidence>
<evidence type="ECO:0000256" key="4">
    <source>
        <dbReference type="ARBA" id="ARBA00022603"/>
    </source>
</evidence>
<proteinExistence type="inferred from homology"/>
<dbReference type="GO" id="GO:0032259">
    <property type="term" value="P:methylation"/>
    <property type="evidence" value="ECO:0007669"/>
    <property type="project" value="UniProtKB-KW"/>
</dbReference>
<dbReference type="PROSITE" id="PS00839">
    <property type="entry name" value="SUMT_1"/>
    <property type="match status" value="1"/>
</dbReference>
<dbReference type="PANTHER" id="PTHR45790">
    <property type="entry name" value="SIROHEME SYNTHASE-RELATED"/>
    <property type="match status" value="1"/>
</dbReference>
<dbReference type="InterPro" id="IPR035996">
    <property type="entry name" value="4pyrrol_Methylase_sf"/>
</dbReference>
<evidence type="ECO:0000256" key="1">
    <source>
        <dbReference type="ARBA" id="ARBA00005879"/>
    </source>
</evidence>
<reference evidence="10 11" key="1">
    <citation type="submission" date="2017-10" db="EMBL/GenBank/DDBJ databases">
        <title>Bacillus sp. nov., a halophilic bacterium isolated from a Keqin Lake.</title>
        <authorList>
            <person name="Wang H."/>
        </authorList>
    </citation>
    <scope>NUCLEOTIDE SEQUENCE [LARGE SCALE GENOMIC DNA]</scope>
    <source>
        <strain evidence="10 11">KCTC 13187</strain>
    </source>
</reference>
<dbReference type="NCBIfam" id="TIGR01469">
    <property type="entry name" value="cobA_cysG_Cterm"/>
    <property type="match status" value="1"/>
</dbReference>
<evidence type="ECO:0000313" key="10">
    <source>
        <dbReference type="EMBL" id="RKL69372.1"/>
    </source>
</evidence>
<keyword evidence="11" id="KW-1185">Reference proteome</keyword>
<dbReference type="AlphaFoldDB" id="A0A3A9KFM3"/>
<evidence type="ECO:0000256" key="3">
    <source>
        <dbReference type="ARBA" id="ARBA00018323"/>
    </source>
</evidence>
<dbReference type="FunFam" id="3.40.1010.10:FF:000001">
    <property type="entry name" value="Siroheme synthase"/>
    <property type="match status" value="1"/>
</dbReference>
<dbReference type="Proteomes" id="UP000281498">
    <property type="component" value="Unassembled WGS sequence"/>
</dbReference>
<dbReference type="Gene3D" id="3.40.1010.10">
    <property type="entry name" value="Cobalt-precorrin-4 Transmethylase, Domain 1"/>
    <property type="match status" value="1"/>
</dbReference>
<keyword evidence="6" id="KW-0949">S-adenosyl-L-methionine</keyword>
<evidence type="ECO:0000259" key="9">
    <source>
        <dbReference type="Pfam" id="PF00590"/>
    </source>
</evidence>
<gene>
    <name evidence="10" type="primary">cobA</name>
    <name evidence="10" type="ORF">CR203_00740</name>
</gene>
<evidence type="ECO:0000256" key="8">
    <source>
        <dbReference type="ARBA" id="ARBA00079776"/>
    </source>
</evidence>
<feature type="domain" description="Tetrapyrrole methylase" evidence="9">
    <location>
        <begin position="1"/>
        <end position="207"/>
    </location>
</feature>